<dbReference type="PROSITE" id="PS50192">
    <property type="entry name" value="T_SNARE"/>
    <property type="match status" value="1"/>
</dbReference>
<evidence type="ECO:0000259" key="3">
    <source>
        <dbReference type="PROSITE" id="PS50192"/>
    </source>
</evidence>
<protein>
    <recommendedName>
        <fullName evidence="3">t-SNARE coiled-coil homology domain-containing protein</fullName>
    </recommendedName>
</protein>
<keyword evidence="2" id="KW-0812">Transmembrane</keyword>
<gene>
    <name evidence="4" type="ORF">HK100_011867</name>
</gene>
<feature type="domain" description="T-SNARE coiled-coil homology" evidence="3">
    <location>
        <begin position="195"/>
        <end position="257"/>
    </location>
</feature>
<accession>A0AAD5T6M0</accession>
<feature type="transmembrane region" description="Helical" evidence="2">
    <location>
        <begin position="261"/>
        <end position="279"/>
    </location>
</feature>
<keyword evidence="5" id="KW-1185">Reference proteome</keyword>
<sequence>MTSMRDAMQRLQAIYEECVPEAKAEKEAEKGLDEFQRLRKKIGSEVKSVRIALREREEQLERAGTTPETAETSYRIRESIKELRRRAEGMKKIVMKEEKKKYKEEDKLKRLAEHQEILTLTLAHIDELESLEKRRFNEGRALERAELMAGATNAGSNATGGKMKGNYGGNYGSEKDPFTSELPDIDIEDDFKQMNENNKAIDEDLEAIGKGVHKLKELAQNMGNELDRQEDDMEDIQRAANKALDHLDNVNLQMRKAVDGVRYFFEFLFFMALVTSSFVDDGWGQIYDE</sequence>
<proteinExistence type="predicted"/>
<keyword evidence="2" id="KW-0472">Membrane</keyword>
<feature type="coiled-coil region" evidence="1">
    <location>
        <begin position="80"/>
        <end position="115"/>
    </location>
</feature>
<name>A0AAD5T6M0_9FUNG</name>
<dbReference type="Gene3D" id="1.20.5.110">
    <property type="match status" value="1"/>
</dbReference>
<evidence type="ECO:0000313" key="5">
    <source>
        <dbReference type="Proteomes" id="UP001211907"/>
    </source>
</evidence>
<dbReference type="AlphaFoldDB" id="A0AAD5T6M0"/>
<dbReference type="Proteomes" id="UP001211907">
    <property type="component" value="Unassembled WGS sequence"/>
</dbReference>
<evidence type="ECO:0000256" key="1">
    <source>
        <dbReference type="SAM" id="Coils"/>
    </source>
</evidence>
<dbReference type="EMBL" id="JADGJH010000787">
    <property type="protein sequence ID" value="KAJ3122711.1"/>
    <property type="molecule type" value="Genomic_DNA"/>
</dbReference>
<organism evidence="4 5">
    <name type="scientific">Physocladia obscura</name>
    <dbReference type="NCBI Taxonomy" id="109957"/>
    <lineage>
        <taxon>Eukaryota</taxon>
        <taxon>Fungi</taxon>
        <taxon>Fungi incertae sedis</taxon>
        <taxon>Chytridiomycota</taxon>
        <taxon>Chytridiomycota incertae sedis</taxon>
        <taxon>Chytridiomycetes</taxon>
        <taxon>Chytridiales</taxon>
        <taxon>Chytriomycetaceae</taxon>
        <taxon>Physocladia</taxon>
    </lineage>
</organism>
<keyword evidence="2" id="KW-1133">Transmembrane helix</keyword>
<feature type="coiled-coil region" evidence="1">
    <location>
        <begin position="212"/>
        <end position="253"/>
    </location>
</feature>
<evidence type="ECO:0000256" key="2">
    <source>
        <dbReference type="SAM" id="Phobius"/>
    </source>
</evidence>
<comment type="caution">
    <text evidence="4">The sequence shown here is derived from an EMBL/GenBank/DDBJ whole genome shotgun (WGS) entry which is preliminary data.</text>
</comment>
<keyword evidence="1" id="KW-0175">Coiled coil</keyword>
<evidence type="ECO:0000313" key="4">
    <source>
        <dbReference type="EMBL" id="KAJ3122711.1"/>
    </source>
</evidence>
<feature type="non-terminal residue" evidence="4">
    <location>
        <position position="289"/>
    </location>
</feature>
<dbReference type="SUPFAM" id="SSF58038">
    <property type="entry name" value="SNARE fusion complex"/>
    <property type="match status" value="1"/>
</dbReference>
<reference evidence="4" key="1">
    <citation type="submission" date="2020-05" db="EMBL/GenBank/DDBJ databases">
        <title>Phylogenomic resolution of chytrid fungi.</title>
        <authorList>
            <person name="Stajich J.E."/>
            <person name="Amses K."/>
            <person name="Simmons R."/>
            <person name="Seto K."/>
            <person name="Myers J."/>
            <person name="Bonds A."/>
            <person name="Quandt C.A."/>
            <person name="Barry K."/>
            <person name="Liu P."/>
            <person name="Grigoriev I."/>
            <person name="Longcore J.E."/>
            <person name="James T.Y."/>
        </authorList>
    </citation>
    <scope>NUCLEOTIDE SEQUENCE</scope>
    <source>
        <strain evidence="4">JEL0513</strain>
    </source>
</reference>
<dbReference type="InterPro" id="IPR000727">
    <property type="entry name" value="T_SNARE_dom"/>
</dbReference>